<accession>A0A437QFM6</accession>
<dbReference type="SUPFAM" id="SSF53850">
    <property type="entry name" value="Periplasmic binding protein-like II"/>
    <property type="match status" value="1"/>
</dbReference>
<keyword evidence="4" id="KW-0804">Transcription</keyword>
<dbReference type="InterPro" id="IPR058163">
    <property type="entry name" value="LysR-type_TF_proteobact-type"/>
</dbReference>
<keyword evidence="3" id="KW-0238">DNA-binding</keyword>
<comment type="caution">
    <text evidence="6">The sequence shown here is derived from an EMBL/GenBank/DDBJ whole genome shotgun (WGS) entry which is preliminary data.</text>
</comment>
<protein>
    <submittedName>
        <fullName evidence="6">LysR family transcriptional regulator</fullName>
    </submittedName>
</protein>
<gene>
    <name evidence="6" type="ORF">EOE67_17265</name>
</gene>
<dbReference type="SUPFAM" id="SSF46785">
    <property type="entry name" value="Winged helix' DNA-binding domain"/>
    <property type="match status" value="1"/>
</dbReference>
<sequence>MKNDLDLNSLLLVQALAASGSFTAAAERLGSSKTKISLQIKALEQQLGVALFRRTTRQVSLTAEGALLVERCLPLLDELRDELQQLQLRTQTAVELSGTLVISAPEDYSNRVLVPLLLQFQRLHPKLQLDLRSSDQVQDLIKQGIDLSIRIGWLQDSSLKAQRLGDFAQWLLAAPAYLEKFAPPQQPDDLKTMNLIAFTLLPTPQQWRFTQGNQLMDLRLPSNIKTSSTQTVTSLLLHGAGLGVLPDYSAKTMLQQGLLQRVLPEWQLPGGGIYAVYPPGPHRPAKVRQFVAFLQQYLAAV</sequence>
<evidence type="ECO:0000256" key="2">
    <source>
        <dbReference type="ARBA" id="ARBA00023015"/>
    </source>
</evidence>
<dbReference type="GO" id="GO:0003677">
    <property type="term" value="F:DNA binding"/>
    <property type="evidence" value="ECO:0007669"/>
    <property type="project" value="UniProtKB-KW"/>
</dbReference>
<dbReference type="OrthoDB" id="5572602at2"/>
<evidence type="ECO:0000313" key="7">
    <source>
        <dbReference type="Proteomes" id="UP000283077"/>
    </source>
</evidence>
<dbReference type="PANTHER" id="PTHR30537">
    <property type="entry name" value="HTH-TYPE TRANSCRIPTIONAL REGULATOR"/>
    <property type="match status" value="1"/>
</dbReference>
<dbReference type="PANTHER" id="PTHR30537:SF5">
    <property type="entry name" value="HTH-TYPE TRANSCRIPTIONAL ACTIVATOR TTDR-RELATED"/>
    <property type="match status" value="1"/>
</dbReference>
<keyword evidence="2" id="KW-0805">Transcription regulation</keyword>
<evidence type="ECO:0000256" key="1">
    <source>
        <dbReference type="ARBA" id="ARBA00009437"/>
    </source>
</evidence>
<dbReference type="Pfam" id="PF00126">
    <property type="entry name" value="HTH_1"/>
    <property type="match status" value="1"/>
</dbReference>
<evidence type="ECO:0000256" key="3">
    <source>
        <dbReference type="ARBA" id="ARBA00023125"/>
    </source>
</evidence>
<name>A0A437QFM6_9GAMM</name>
<dbReference type="PROSITE" id="PS50931">
    <property type="entry name" value="HTH_LYSR"/>
    <property type="match status" value="1"/>
</dbReference>
<feature type="domain" description="HTH lysR-type" evidence="5">
    <location>
        <begin position="5"/>
        <end position="62"/>
    </location>
</feature>
<evidence type="ECO:0000256" key="4">
    <source>
        <dbReference type="ARBA" id="ARBA00023163"/>
    </source>
</evidence>
<organism evidence="6 7">
    <name type="scientific">Rheinheimera riviphila</name>
    <dbReference type="NCBI Taxonomy" id="1834037"/>
    <lineage>
        <taxon>Bacteria</taxon>
        <taxon>Pseudomonadati</taxon>
        <taxon>Pseudomonadota</taxon>
        <taxon>Gammaproteobacteria</taxon>
        <taxon>Chromatiales</taxon>
        <taxon>Chromatiaceae</taxon>
        <taxon>Rheinheimera</taxon>
    </lineage>
</organism>
<dbReference type="RefSeq" id="WP_127700579.1">
    <property type="nucleotide sequence ID" value="NZ_SACS01000023.1"/>
</dbReference>
<dbReference type="PRINTS" id="PR00039">
    <property type="entry name" value="HTHLYSR"/>
</dbReference>
<dbReference type="Proteomes" id="UP000283077">
    <property type="component" value="Unassembled WGS sequence"/>
</dbReference>
<dbReference type="AlphaFoldDB" id="A0A437QFM6"/>
<dbReference type="InterPro" id="IPR005119">
    <property type="entry name" value="LysR_subst-bd"/>
</dbReference>
<dbReference type="InterPro" id="IPR036388">
    <property type="entry name" value="WH-like_DNA-bd_sf"/>
</dbReference>
<dbReference type="Pfam" id="PF03466">
    <property type="entry name" value="LysR_substrate"/>
    <property type="match status" value="1"/>
</dbReference>
<dbReference type="EMBL" id="SACS01000023">
    <property type="protein sequence ID" value="RVU33345.1"/>
    <property type="molecule type" value="Genomic_DNA"/>
</dbReference>
<comment type="similarity">
    <text evidence="1">Belongs to the LysR transcriptional regulatory family.</text>
</comment>
<reference evidence="6 7" key="1">
    <citation type="submission" date="2019-01" db="EMBL/GenBank/DDBJ databases">
        <authorList>
            <person name="Chen W.-M."/>
        </authorList>
    </citation>
    <scope>NUCLEOTIDE SEQUENCE [LARGE SCALE GENOMIC DNA]</scope>
    <source>
        <strain evidence="6 7">KYPC3</strain>
    </source>
</reference>
<dbReference type="CDD" id="cd08422">
    <property type="entry name" value="PBP2_CrgA_like"/>
    <property type="match status" value="1"/>
</dbReference>
<dbReference type="FunFam" id="1.10.10.10:FF:000001">
    <property type="entry name" value="LysR family transcriptional regulator"/>
    <property type="match status" value="1"/>
</dbReference>
<proteinExistence type="inferred from homology"/>
<dbReference type="InterPro" id="IPR000847">
    <property type="entry name" value="LysR_HTH_N"/>
</dbReference>
<evidence type="ECO:0000313" key="6">
    <source>
        <dbReference type="EMBL" id="RVU33345.1"/>
    </source>
</evidence>
<dbReference type="GO" id="GO:0003700">
    <property type="term" value="F:DNA-binding transcription factor activity"/>
    <property type="evidence" value="ECO:0007669"/>
    <property type="project" value="InterPro"/>
</dbReference>
<dbReference type="InterPro" id="IPR036390">
    <property type="entry name" value="WH_DNA-bd_sf"/>
</dbReference>
<dbReference type="Gene3D" id="3.40.190.290">
    <property type="match status" value="1"/>
</dbReference>
<keyword evidence="7" id="KW-1185">Reference proteome</keyword>
<dbReference type="Gene3D" id="1.10.10.10">
    <property type="entry name" value="Winged helix-like DNA-binding domain superfamily/Winged helix DNA-binding domain"/>
    <property type="match status" value="1"/>
</dbReference>
<evidence type="ECO:0000259" key="5">
    <source>
        <dbReference type="PROSITE" id="PS50931"/>
    </source>
</evidence>